<dbReference type="SUPFAM" id="SSF55383">
    <property type="entry name" value="Copper amine oxidase, domain N"/>
    <property type="match status" value="1"/>
</dbReference>
<organism evidence="3 4">
    <name type="scientific">Paenibacillus nanensis</name>
    <dbReference type="NCBI Taxonomy" id="393251"/>
    <lineage>
        <taxon>Bacteria</taxon>
        <taxon>Bacillati</taxon>
        <taxon>Bacillota</taxon>
        <taxon>Bacilli</taxon>
        <taxon>Bacillales</taxon>
        <taxon>Paenibacillaceae</taxon>
        <taxon>Paenibacillus</taxon>
    </lineage>
</organism>
<dbReference type="AlphaFoldDB" id="A0A3A1V029"/>
<evidence type="ECO:0000313" key="4">
    <source>
        <dbReference type="Proteomes" id="UP000266482"/>
    </source>
</evidence>
<dbReference type="Gene3D" id="3.30.457.10">
    <property type="entry name" value="Copper amine oxidase-like, N-terminal domain"/>
    <property type="match status" value="1"/>
</dbReference>
<keyword evidence="1" id="KW-0732">Signal</keyword>
<keyword evidence="4" id="KW-1185">Reference proteome</keyword>
<dbReference type="EMBL" id="QXQA01000013">
    <property type="protein sequence ID" value="RIX50890.1"/>
    <property type="molecule type" value="Genomic_DNA"/>
</dbReference>
<dbReference type="InterPro" id="IPR036582">
    <property type="entry name" value="Mao_N_sf"/>
</dbReference>
<dbReference type="Pfam" id="PF07833">
    <property type="entry name" value="Cu_amine_oxidN1"/>
    <property type="match status" value="1"/>
</dbReference>
<accession>A0A3A1V029</accession>
<feature type="domain" description="Copper amine oxidase-like N-terminal" evidence="2">
    <location>
        <begin position="32"/>
        <end position="141"/>
    </location>
</feature>
<dbReference type="OrthoDB" id="2020910at2"/>
<feature type="signal peptide" evidence="1">
    <location>
        <begin position="1"/>
        <end position="25"/>
    </location>
</feature>
<evidence type="ECO:0000259" key="2">
    <source>
        <dbReference type="Pfam" id="PF07833"/>
    </source>
</evidence>
<gene>
    <name evidence="3" type="ORF">D3P08_19110</name>
</gene>
<proteinExistence type="predicted"/>
<evidence type="ECO:0000256" key="1">
    <source>
        <dbReference type="SAM" id="SignalP"/>
    </source>
</evidence>
<evidence type="ECO:0000313" key="3">
    <source>
        <dbReference type="EMBL" id="RIX50890.1"/>
    </source>
</evidence>
<reference evidence="3 4" key="1">
    <citation type="submission" date="2018-09" db="EMBL/GenBank/DDBJ databases">
        <title>Paenibacillus aracenensis nov. sp. isolated from a cave in southern Spain.</title>
        <authorList>
            <person name="Jurado V."/>
            <person name="Gutierrez-Patricio S."/>
            <person name="Gonzalez-Pimentel J.L."/>
            <person name="Miller A.Z."/>
            <person name="Laiz L."/>
            <person name="Saiz-Jimenez C."/>
        </authorList>
    </citation>
    <scope>NUCLEOTIDE SEQUENCE [LARGE SCALE GENOMIC DNA]</scope>
    <source>
        <strain evidence="3 4">DSM 22867</strain>
    </source>
</reference>
<feature type="chain" id="PRO_5017394353" evidence="1">
    <location>
        <begin position="26"/>
        <end position="263"/>
    </location>
</feature>
<protein>
    <submittedName>
        <fullName evidence="3">Copper amine oxidase N-terminal domain-containing protein</fullName>
    </submittedName>
</protein>
<name>A0A3A1V029_9BACL</name>
<sequence>MKKFQLSLLMIVAAALVLTSFHVSAAFPLRVVVNGERVNFPDAQPYIDENDRTMVPVRFVSEALGADVKWEDKTKKVTITKGSIKAILQIGKKSIDVNGKAQNMDTVAIKKEGRTFVPARFVSQALGADVEWDEAVTTVYITTGGKDEEKPGATRDVAGFKVPEDIDLLVVDSTYNGEVIVEFEVNLLRANVEKQIEDLAKILSQKCDQDTVDAVVDHIKKKQERFYELEEKFIHDKKSKQDVWIMQSYLEDITVVYFTSIKA</sequence>
<dbReference type="InterPro" id="IPR012854">
    <property type="entry name" value="Cu_amine_oxidase-like_N"/>
</dbReference>
<comment type="caution">
    <text evidence="3">The sequence shown here is derived from an EMBL/GenBank/DDBJ whole genome shotgun (WGS) entry which is preliminary data.</text>
</comment>
<dbReference type="Proteomes" id="UP000266482">
    <property type="component" value="Unassembled WGS sequence"/>
</dbReference>